<sequence length="52" mass="5982">MLSSVRTVIEEHKLRKYKTIAPDYTITDTSWRVLKLILGNAGLSNQWHGINL</sequence>
<organism evidence="1">
    <name type="scientific">marine sediment metagenome</name>
    <dbReference type="NCBI Taxonomy" id="412755"/>
    <lineage>
        <taxon>unclassified sequences</taxon>
        <taxon>metagenomes</taxon>
        <taxon>ecological metagenomes</taxon>
    </lineage>
</organism>
<comment type="caution">
    <text evidence="1">The sequence shown here is derived from an EMBL/GenBank/DDBJ whole genome shotgun (WGS) entry which is preliminary data.</text>
</comment>
<proteinExistence type="predicted"/>
<evidence type="ECO:0000313" key="1">
    <source>
        <dbReference type="EMBL" id="GAI15762.1"/>
    </source>
</evidence>
<gene>
    <name evidence="1" type="ORF">S06H3_16268</name>
</gene>
<accession>X1L8V3</accession>
<protein>
    <submittedName>
        <fullName evidence="1">Uncharacterized protein</fullName>
    </submittedName>
</protein>
<dbReference type="EMBL" id="BARV01008039">
    <property type="protein sequence ID" value="GAI15762.1"/>
    <property type="molecule type" value="Genomic_DNA"/>
</dbReference>
<name>X1L8V3_9ZZZZ</name>
<dbReference type="AlphaFoldDB" id="X1L8V3"/>
<reference evidence="1" key="1">
    <citation type="journal article" date="2014" name="Front. Microbiol.">
        <title>High frequency of phylogenetically diverse reductive dehalogenase-homologous genes in deep subseafloor sedimentary metagenomes.</title>
        <authorList>
            <person name="Kawai M."/>
            <person name="Futagami T."/>
            <person name="Toyoda A."/>
            <person name="Takaki Y."/>
            <person name="Nishi S."/>
            <person name="Hori S."/>
            <person name="Arai W."/>
            <person name="Tsubouchi T."/>
            <person name="Morono Y."/>
            <person name="Uchiyama I."/>
            <person name="Ito T."/>
            <person name="Fujiyama A."/>
            <person name="Inagaki F."/>
            <person name="Takami H."/>
        </authorList>
    </citation>
    <scope>NUCLEOTIDE SEQUENCE</scope>
    <source>
        <strain evidence="1">Expedition CK06-06</strain>
    </source>
</reference>